<evidence type="ECO:0000313" key="6">
    <source>
        <dbReference type="Proteomes" id="UP000528322"/>
    </source>
</evidence>
<evidence type="ECO:0000313" key="5">
    <source>
        <dbReference type="EMBL" id="MBB5022336.1"/>
    </source>
</evidence>
<dbReference type="Proteomes" id="UP000528322">
    <property type="component" value="Unassembled WGS sequence"/>
</dbReference>
<reference evidence="5 6" key="1">
    <citation type="submission" date="2020-08" db="EMBL/GenBank/DDBJ databases">
        <title>Genomic Encyclopedia of Type Strains, Phase IV (KMG-IV): sequencing the most valuable type-strain genomes for metagenomic binning, comparative biology and taxonomic classification.</title>
        <authorList>
            <person name="Goeker M."/>
        </authorList>
    </citation>
    <scope>NUCLEOTIDE SEQUENCE [LARGE SCALE GENOMIC DNA]</scope>
    <source>
        <strain evidence="5 6">DSM 22071</strain>
    </source>
</reference>
<sequence length="460" mass="51650">MPTRNQQARERLNHVLSRQAGISAAELASTLNISLATFHRLLKDRQSSILVTGKARRTRYALRRPLRGALSDIPVYQIDEQGRISPLSTLTPVYPGGCWMSLEGSHWPVDDEQRQGWWDGLPYPLYHLQPQGFMGRSFARAVHQALEVPDNPLLWTDDQLLHVLMQKGSDLSGNIIVGDPACERWQQGKLNPVSPIKPAELEEQYINLAEQALSSGDAGSSAAGEFPKFTAMRELTGSATPHVIVKFSGADKSAAVTRWRDLLVCEHLALQHIQELPDQSAAPSRILRHNNRTFLEVERFDRHGPFGRSPLISLEIFNAALLGKAPVDWTQQADELFRAGLISNAQRDSIHLQWWYGKLIANSDMHLGNLSFRPQQGTLQLTPSYDMLPMLYAPLAGGEVPPRQFEPPLPLPRQQQTWLTACHAAIGFWLEAAEDSRITDDFRQTARANGHRLMELREKI</sequence>
<comment type="similarity">
    <text evidence="1">Belongs to the HipA Ser/Thr kinase family.</text>
</comment>
<dbReference type="PANTHER" id="PTHR37419">
    <property type="entry name" value="SERINE/THREONINE-PROTEIN KINASE TOXIN HIPA"/>
    <property type="match status" value="1"/>
</dbReference>
<evidence type="ECO:0000256" key="1">
    <source>
        <dbReference type="ARBA" id="ARBA00010164"/>
    </source>
</evidence>
<proteinExistence type="inferred from homology"/>
<dbReference type="InterPro" id="IPR052028">
    <property type="entry name" value="HipA_Ser/Thr_kinase"/>
</dbReference>
<dbReference type="PANTHER" id="PTHR37419:SF8">
    <property type="entry name" value="TOXIN YJJJ"/>
    <property type="match status" value="1"/>
</dbReference>
<dbReference type="Pfam" id="PF07804">
    <property type="entry name" value="HipA_C"/>
    <property type="match status" value="1"/>
</dbReference>
<comment type="caution">
    <text evidence="5">The sequence shown here is derived from an EMBL/GenBank/DDBJ whole genome shotgun (WGS) entry which is preliminary data.</text>
</comment>
<dbReference type="NCBIfam" id="NF007297">
    <property type="entry name" value="PRK09775.1"/>
    <property type="match status" value="1"/>
</dbReference>
<keyword evidence="2" id="KW-0808">Transferase</keyword>
<evidence type="ECO:0000259" key="4">
    <source>
        <dbReference type="Pfam" id="PF07804"/>
    </source>
</evidence>
<gene>
    <name evidence="5" type="ORF">HNR37_001671</name>
</gene>
<evidence type="ECO:0000256" key="3">
    <source>
        <dbReference type="ARBA" id="ARBA00022777"/>
    </source>
</evidence>
<dbReference type="AlphaFoldDB" id="A0A7W8DH97"/>
<evidence type="ECO:0000256" key="2">
    <source>
        <dbReference type="ARBA" id="ARBA00022679"/>
    </source>
</evidence>
<dbReference type="GO" id="GO:0004674">
    <property type="term" value="F:protein serine/threonine kinase activity"/>
    <property type="evidence" value="ECO:0007669"/>
    <property type="project" value="TreeGrafter"/>
</dbReference>
<dbReference type="RefSeq" id="WP_183732676.1">
    <property type="nucleotide sequence ID" value="NZ_JACHID010000010.1"/>
</dbReference>
<organism evidence="5 6">
    <name type="scientific">Desulfurispira natronophila</name>
    <dbReference type="NCBI Taxonomy" id="682562"/>
    <lineage>
        <taxon>Bacteria</taxon>
        <taxon>Pseudomonadati</taxon>
        <taxon>Chrysiogenota</taxon>
        <taxon>Chrysiogenia</taxon>
        <taxon>Chrysiogenales</taxon>
        <taxon>Chrysiogenaceae</taxon>
        <taxon>Desulfurispira</taxon>
    </lineage>
</organism>
<dbReference type="EMBL" id="JACHID010000010">
    <property type="protein sequence ID" value="MBB5022336.1"/>
    <property type="molecule type" value="Genomic_DNA"/>
</dbReference>
<protein>
    <recommendedName>
        <fullName evidence="4">HipA-like C-terminal domain-containing protein</fullName>
    </recommendedName>
</protein>
<keyword evidence="6" id="KW-1185">Reference proteome</keyword>
<feature type="domain" description="HipA-like C-terminal" evidence="4">
    <location>
        <begin position="220"/>
        <end position="407"/>
    </location>
</feature>
<dbReference type="GO" id="GO:0005829">
    <property type="term" value="C:cytosol"/>
    <property type="evidence" value="ECO:0007669"/>
    <property type="project" value="TreeGrafter"/>
</dbReference>
<name>A0A7W8DH97_9BACT</name>
<accession>A0A7W8DH97</accession>
<dbReference type="InterPro" id="IPR012893">
    <property type="entry name" value="HipA-like_C"/>
</dbReference>
<keyword evidence="3" id="KW-0418">Kinase</keyword>